<evidence type="ECO:0000256" key="14">
    <source>
        <dbReference type="ARBA" id="ARBA00024313"/>
    </source>
</evidence>
<evidence type="ECO:0000256" key="16">
    <source>
        <dbReference type="ARBA" id="ARBA00049512"/>
    </source>
</evidence>
<dbReference type="InterPro" id="IPR000298">
    <property type="entry name" value="Cyt_c_oxidase-like_su3"/>
</dbReference>
<feature type="compositionally biased region" description="Low complexity" evidence="19">
    <location>
        <begin position="334"/>
        <end position="345"/>
    </location>
</feature>
<keyword evidence="3" id="KW-0813">Transport</keyword>
<keyword evidence="4" id="KW-0679">Respiratory chain</keyword>
<dbReference type="GO" id="GO:0004129">
    <property type="term" value="F:cytochrome-c oxidase activity"/>
    <property type="evidence" value="ECO:0007669"/>
    <property type="project" value="UniProtKB-EC"/>
</dbReference>
<dbReference type="GO" id="GO:0005743">
    <property type="term" value="C:mitochondrial inner membrane"/>
    <property type="evidence" value="ECO:0007669"/>
    <property type="project" value="UniProtKB-SubCell"/>
</dbReference>
<keyword evidence="23" id="KW-1185">Reference proteome</keyword>
<evidence type="ECO:0000256" key="7">
    <source>
        <dbReference type="ARBA" id="ARBA00022967"/>
    </source>
</evidence>
<evidence type="ECO:0000256" key="4">
    <source>
        <dbReference type="ARBA" id="ARBA00022660"/>
    </source>
</evidence>
<comment type="similarity">
    <text evidence="18">Belongs to the cytochrome c oxidase subunit 3 family.</text>
</comment>
<evidence type="ECO:0000256" key="12">
    <source>
        <dbReference type="ARBA" id="ARBA00023128"/>
    </source>
</evidence>
<dbReference type="Gene3D" id="1.10.287.3510">
    <property type="match status" value="1"/>
</dbReference>
<comment type="subunit">
    <text evidence="15">Core subunit of respiratory chain NADH dehydrogenase (Complex I) which is composed of 45 different subunits.</text>
</comment>
<dbReference type="InterPro" id="IPR035973">
    <property type="entry name" value="Cyt_c_oxidase_su3-like_sf"/>
</dbReference>
<dbReference type="Pfam" id="PF00510">
    <property type="entry name" value="COX3"/>
    <property type="match status" value="1"/>
</dbReference>
<feature type="non-terminal residue" evidence="22">
    <location>
        <position position="1"/>
    </location>
</feature>
<dbReference type="InterPro" id="IPR001750">
    <property type="entry name" value="ND/Mrp_TM"/>
</dbReference>
<dbReference type="PROSITE" id="PS50253">
    <property type="entry name" value="COX3"/>
    <property type="match status" value="1"/>
</dbReference>
<feature type="transmembrane region" description="Helical" evidence="20">
    <location>
        <begin position="258"/>
        <end position="278"/>
    </location>
</feature>
<dbReference type="InterPro" id="IPR003918">
    <property type="entry name" value="NADH_UbQ_OxRdtase"/>
</dbReference>
<comment type="catalytic activity">
    <reaction evidence="17">
        <text>a ubiquinone + NADH + 5 H(+)(in) = a ubiquinol + NAD(+) + 4 H(+)(out)</text>
        <dbReference type="Rhea" id="RHEA:29091"/>
        <dbReference type="Rhea" id="RHEA-COMP:9565"/>
        <dbReference type="Rhea" id="RHEA-COMP:9566"/>
        <dbReference type="ChEBI" id="CHEBI:15378"/>
        <dbReference type="ChEBI" id="CHEBI:16389"/>
        <dbReference type="ChEBI" id="CHEBI:17976"/>
        <dbReference type="ChEBI" id="CHEBI:57540"/>
        <dbReference type="ChEBI" id="CHEBI:57945"/>
        <dbReference type="EC" id="7.1.1.2"/>
    </reaction>
</comment>
<keyword evidence="8" id="KW-0249">Electron transport</keyword>
<comment type="function">
    <text evidence="14">Core subunit of the mitochondrial membrane respiratory chain NADH dehydrogenase (Complex I) which catalyzes electron transfer from NADH through the respiratory chain, using ubiquinone as an electron acceptor. Essential for the catalytic activity and assembly of complex I.</text>
</comment>
<proteinExistence type="inferred from homology"/>
<keyword evidence="9 20" id="KW-1133">Transmembrane helix</keyword>
<feature type="compositionally biased region" description="Polar residues" evidence="19">
    <location>
        <begin position="346"/>
        <end position="363"/>
    </location>
</feature>
<dbReference type="GO" id="GO:0008137">
    <property type="term" value="F:NADH dehydrogenase (ubiquinone) activity"/>
    <property type="evidence" value="ECO:0007669"/>
    <property type="project" value="UniProtKB-EC"/>
</dbReference>
<keyword evidence="7" id="KW-1278">Translocase</keyword>
<evidence type="ECO:0000256" key="3">
    <source>
        <dbReference type="ARBA" id="ARBA00022448"/>
    </source>
</evidence>
<evidence type="ECO:0000256" key="18">
    <source>
        <dbReference type="RuleBase" id="RU003375"/>
    </source>
</evidence>
<keyword evidence="11" id="KW-0830">Ubiquinone</keyword>
<dbReference type="Proteomes" id="UP000437017">
    <property type="component" value="Unassembled WGS sequence"/>
</dbReference>
<evidence type="ECO:0000256" key="2">
    <source>
        <dbReference type="ARBA" id="ARBA00009025"/>
    </source>
</evidence>
<feature type="region of interest" description="Disordered" evidence="19">
    <location>
        <begin position="333"/>
        <end position="366"/>
    </location>
</feature>
<gene>
    <name evidence="22" type="ORF">E2I00_007046</name>
</gene>
<feature type="transmembrane region" description="Helical" evidence="20">
    <location>
        <begin position="293"/>
        <end position="311"/>
    </location>
</feature>
<comment type="caution">
    <text evidence="22">The sequence shown here is derived from an EMBL/GenBank/DDBJ whole genome shotgun (WGS) entry which is preliminary data.</text>
</comment>
<dbReference type="SUPFAM" id="SSF81452">
    <property type="entry name" value="Cytochrome c oxidase subunit III-like"/>
    <property type="match status" value="1"/>
</dbReference>
<evidence type="ECO:0000256" key="10">
    <source>
        <dbReference type="ARBA" id="ARBA00023027"/>
    </source>
</evidence>
<dbReference type="OrthoDB" id="6146597at2759"/>
<accession>A0A643BSL0</accession>
<evidence type="ECO:0000313" key="22">
    <source>
        <dbReference type="EMBL" id="KAB0390979.1"/>
    </source>
</evidence>
<feature type="transmembrane region" description="Helical" evidence="20">
    <location>
        <begin position="9"/>
        <end position="28"/>
    </location>
</feature>
<evidence type="ECO:0000256" key="20">
    <source>
        <dbReference type="SAM" id="Phobius"/>
    </source>
</evidence>
<protein>
    <recommendedName>
        <fullName evidence="18">Cytochrome c oxidase subunit 3</fullName>
    </recommendedName>
</protein>
<comment type="similarity">
    <text evidence="2">Belongs to the complex I subunit 4 family.</text>
</comment>
<evidence type="ECO:0000256" key="8">
    <source>
        <dbReference type="ARBA" id="ARBA00022982"/>
    </source>
</evidence>
<dbReference type="PANTHER" id="PTHR43507:SF20">
    <property type="entry name" value="NADH-UBIQUINONE OXIDOREDUCTASE CHAIN 4"/>
    <property type="match status" value="1"/>
</dbReference>
<dbReference type="GO" id="GO:0048039">
    <property type="term" value="F:ubiquinone binding"/>
    <property type="evidence" value="ECO:0007669"/>
    <property type="project" value="TreeGrafter"/>
</dbReference>
<keyword evidence="5 18" id="KW-0812">Transmembrane</keyword>
<dbReference type="EMBL" id="SGJD01004902">
    <property type="protein sequence ID" value="KAB0390979.1"/>
    <property type="molecule type" value="Genomic_DNA"/>
</dbReference>
<feature type="transmembrane region" description="Helical" evidence="20">
    <location>
        <begin position="34"/>
        <end position="56"/>
    </location>
</feature>
<comment type="function">
    <text evidence="18">Component of the cytochrome c oxidase, the last enzyme in the mitochondrial electron transport chain which drives oxidative phosphorylation. The respiratory chain contains 3 multisubunit complexes succinate dehydrogenase (complex II, CII), ubiquinol-cytochrome c oxidoreductase (cytochrome b-c1 complex, complex III, CIII) and cytochrome c oxidase (complex IV, CIV), that cooperate to transfer electrons derived from NADH and succinate to molecular oxygen, creating an electrochemical gradient over the inner membrane that drives transmembrane transport and the ATP synthase. Cytochrome c oxidase is the component of the respiratory chain that catalyzes the reduction of oxygen to water. Electrons originating from reduced cytochrome c in the intermembrane space (IMS) are transferred via the dinuclear copper A center (CU(A)) of subunit 2 and heme A of subunit 1 to the active site in subunit 1, a binuclear center (BNC) formed by heme A3 and copper B (CU(B)). The BNC reduces molecular oxygen to 2 water molecules using 4 electrons from cytochrome c in the IMS and 4 protons from the mitochondrial matrix.</text>
</comment>
<evidence type="ECO:0000256" key="1">
    <source>
        <dbReference type="ARBA" id="ARBA00004448"/>
    </source>
</evidence>
<dbReference type="AlphaFoldDB" id="A0A643BSL0"/>
<dbReference type="PANTHER" id="PTHR43507">
    <property type="entry name" value="NADH-UBIQUINONE OXIDOREDUCTASE CHAIN 4"/>
    <property type="match status" value="1"/>
</dbReference>
<organism evidence="22 23">
    <name type="scientific">Balaenoptera physalus</name>
    <name type="common">Fin whale</name>
    <name type="synonym">Balaena physalus</name>
    <dbReference type="NCBI Taxonomy" id="9770"/>
    <lineage>
        <taxon>Eukaryota</taxon>
        <taxon>Metazoa</taxon>
        <taxon>Chordata</taxon>
        <taxon>Craniata</taxon>
        <taxon>Vertebrata</taxon>
        <taxon>Euteleostomi</taxon>
        <taxon>Mammalia</taxon>
        <taxon>Eutheria</taxon>
        <taxon>Laurasiatheria</taxon>
        <taxon>Artiodactyla</taxon>
        <taxon>Whippomorpha</taxon>
        <taxon>Cetacea</taxon>
        <taxon>Mysticeti</taxon>
        <taxon>Balaenopteridae</taxon>
        <taxon>Balaenoptera</taxon>
    </lineage>
</organism>
<keyword evidence="12 18" id="KW-0496">Mitochondrion</keyword>
<dbReference type="GO" id="GO:0015990">
    <property type="term" value="P:electron transport coupled proton transport"/>
    <property type="evidence" value="ECO:0007669"/>
    <property type="project" value="TreeGrafter"/>
</dbReference>
<dbReference type="GO" id="GO:0003954">
    <property type="term" value="F:NADH dehydrogenase activity"/>
    <property type="evidence" value="ECO:0007669"/>
    <property type="project" value="TreeGrafter"/>
</dbReference>
<keyword evidence="13 20" id="KW-0472">Membrane</keyword>
<dbReference type="InterPro" id="IPR013833">
    <property type="entry name" value="Cyt_c_oxidase_su3_a-hlx"/>
</dbReference>
<reference evidence="22 23" key="1">
    <citation type="journal article" date="2019" name="PLoS ONE">
        <title>Genomic analyses reveal an absence of contemporary introgressive admixture between fin whales and blue whales, despite known hybrids.</title>
        <authorList>
            <person name="Westbury M.V."/>
            <person name="Petersen B."/>
            <person name="Lorenzen E.D."/>
        </authorList>
    </citation>
    <scope>NUCLEOTIDE SEQUENCE [LARGE SCALE GENOMIC DNA]</scope>
    <source>
        <strain evidence="22">FinWhale-01</strain>
    </source>
</reference>
<comment type="subcellular location">
    <subcellularLocation>
        <location evidence="1">Mitochondrion inner membrane</location>
        <topology evidence="1">Multi-pass membrane protein</topology>
    </subcellularLocation>
</comment>
<dbReference type="Gene3D" id="1.20.120.80">
    <property type="entry name" value="Cytochrome c oxidase, subunit III, four-helix bundle"/>
    <property type="match status" value="1"/>
</dbReference>
<feature type="transmembrane region" description="Helical" evidence="20">
    <location>
        <begin position="161"/>
        <end position="186"/>
    </location>
</feature>
<evidence type="ECO:0000256" key="5">
    <source>
        <dbReference type="ARBA" id="ARBA00022692"/>
    </source>
</evidence>
<evidence type="ECO:0000256" key="13">
    <source>
        <dbReference type="ARBA" id="ARBA00023136"/>
    </source>
</evidence>
<dbReference type="GO" id="GO:0042773">
    <property type="term" value="P:ATP synthesis coupled electron transport"/>
    <property type="evidence" value="ECO:0007669"/>
    <property type="project" value="InterPro"/>
</dbReference>
<evidence type="ECO:0000256" key="11">
    <source>
        <dbReference type="ARBA" id="ARBA00023075"/>
    </source>
</evidence>
<feature type="domain" description="Heme-copper oxidase subunit III family profile" evidence="21">
    <location>
        <begin position="1"/>
        <end position="68"/>
    </location>
</feature>
<keyword evidence="10" id="KW-0520">NAD</keyword>
<evidence type="ECO:0000256" key="15">
    <source>
        <dbReference type="ARBA" id="ARBA00024376"/>
    </source>
</evidence>
<feature type="transmembrane region" description="Helical" evidence="20">
    <location>
        <begin position="126"/>
        <end position="149"/>
    </location>
</feature>
<evidence type="ECO:0000256" key="17">
    <source>
        <dbReference type="ARBA" id="ARBA00049551"/>
    </source>
</evidence>
<evidence type="ECO:0000313" key="23">
    <source>
        <dbReference type="Proteomes" id="UP000437017"/>
    </source>
</evidence>
<evidence type="ECO:0000256" key="6">
    <source>
        <dbReference type="ARBA" id="ARBA00022792"/>
    </source>
</evidence>
<dbReference type="Pfam" id="PF00361">
    <property type="entry name" value="Proton_antipo_M"/>
    <property type="match status" value="1"/>
</dbReference>
<evidence type="ECO:0000259" key="21">
    <source>
        <dbReference type="PROSITE" id="PS50253"/>
    </source>
</evidence>
<sequence length="413" mass="46412">LIEGNRKHILQALFITITLRVYFTLLQASDYYEAPFTISDGIYGSTFFVATGFHGLHLRSCCLILTFCRCPMTISLRIYLLFRYTPKKSNKPHTDPINKHNTSLTTCTYCLLTSSTKRLLIYPSHLISSLLCLEGIILSLFVLAALTILSSHFTLASIIPIILLVFAAYKAALGLALLVIVSNTYVGTDYNMAPPPNINSKALLPILYTNWIPPITSDINILTKHYRILKFLVAPVLSSTTTHLLVQCPYMTTHVETPVTGSIVLAAVLLKLGGYSVLRITSILNPLTGHIEYPFLMLSLWGIIITSSICLRQTDLKSLIAYSSVSHMLNHNLSPRPTNSSPTNSHLVTTSKSNKPRSTPYHQSNRRAVHSHINCLMIKPHYHPNRNQYCNYSPLLLIYTNHNTMWQTYTPYQ</sequence>
<evidence type="ECO:0000256" key="19">
    <source>
        <dbReference type="SAM" id="MobiDB-lite"/>
    </source>
</evidence>
<evidence type="ECO:0000256" key="9">
    <source>
        <dbReference type="ARBA" id="ARBA00022989"/>
    </source>
</evidence>
<comment type="catalytic activity">
    <reaction evidence="16">
        <text>4 Fe(II)-[cytochrome c] + O2 + 8 H(+)(in) = 4 Fe(III)-[cytochrome c] + 2 H2O + 4 H(+)(out)</text>
        <dbReference type="Rhea" id="RHEA:11436"/>
        <dbReference type="Rhea" id="RHEA-COMP:10350"/>
        <dbReference type="Rhea" id="RHEA-COMP:14399"/>
        <dbReference type="ChEBI" id="CHEBI:15377"/>
        <dbReference type="ChEBI" id="CHEBI:15378"/>
        <dbReference type="ChEBI" id="CHEBI:15379"/>
        <dbReference type="ChEBI" id="CHEBI:29033"/>
        <dbReference type="ChEBI" id="CHEBI:29034"/>
        <dbReference type="EC" id="7.1.1.9"/>
    </reaction>
    <physiologicalReaction direction="left-to-right" evidence="16">
        <dbReference type="Rhea" id="RHEA:11437"/>
    </physiologicalReaction>
</comment>
<keyword evidence="6" id="KW-0999">Mitochondrion inner membrane</keyword>
<name>A0A643BSL0_BALPH</name>